<keyword evidence="3" id="KW-0067">ATP-binding</keyword>
<dbReference type="InterPro" id="IPR027417">
    <property type="entry name" value="P-loop_NTPase"/>
</dbReference>
<dbReference type="AlphaFoldDB" id="A0A2U1JS12"/>
<comment type="caution">
    <text evidence="5">The sequence shown here is derived from an EMBL/GenBank/DDBJ whole genome shotgun (WGS) entry which is preliminary data.</text>
</comment>
<sequence>MNVIKCKDLVKKYGNTKALDGLSFHIEENKITGLIGRNGAGKTTLLKIIAGFFQETSGEISVFGERPFNSLYVSANSIYINDEMTFPSTLRLSEILDAASQFYEKWDAQLAERLFDYFSFRSNQYHNNLSKGMKSTFNMIVGLSSRCALTIFDEPTTGMDAAVRSDFYRALLKDYIDYPRSIIISSHHLNEIEHLLEDLLLLKDGKVNLHLSITELKEWAIGIQGDAMLIDEWAKDKEIIHLKDIGTNRQYVVVRNNFTDSELRRARLAGLDISSVDPSDLCVYLTNKNKGGIDDVFRKAESFN</sequence>
<dbReference type="SUPFAM" id="SSF52540">
    <property type="entry name" value="P-loop containing nucleoside triphosphate hydrolases"/>
    <property type="match status" value="1"/>
</dbReference>
<dbReference type="Proteomes" id="UP000245998">
    <property type="component" value="Unassembled WGS sequence"/>
</dbReference>
<reference evidence="5 6" key="1">
    <citation type="submission" date="2018-04" db="EMBL/GenBank/DDBJ databases">
        <title>Camelliibacillus theae gen. nov., sp. nov., isolated from Pu'er tea.</title>
        <authorList>
            <person name="Niu L."/>
        </authorList>
    </citation>
    <scope>NUCLEOTIDE SEQUENCE [LARGE SCALE GENOMIC DNA]</scope>
    <source>
        <strain evidence="5 6">T8</strain>
    </source>
</reference>
<organism evidence="5 6">
    <name type="scientific">Pueribacillus theae</name>
    <dbReference type="NCBI Taxonomy" id="2171751"/>
    <lineage>
        <taxon>Bacteria</taxon>
        <taxon>Bacillati</taxon>
        <taxon>Bacillota</taxon>
        <taxon>Bacilli</taxon>
        <taxon>Bacillales</taxon>
        <taxon>Bacillaceae</taxon>
        <taxon>Pueribacillus</taxon>
    </lineage>
</organism>
<keyword evidence="1" id="KW-0813">Transport</keyword>
<accession>A0A2U1JS12</accession>
<dbReference type="GO" id="GO:0005524">
    <property type="term" value="F:ATP binding"/>
    <property type="evidence" value="ECO:0007669"/>
    <property type="project" value="UniProtKB-KW"/>
</dbReference>
<feature type="domain" description="ABC transporter" evidence="4">
    <location>
        <begin position="4"/>
        <end position="229"/>
    </location>
</feature>
<evidence type="ECO:0000256" key="3">
    <source>
        <dbReference type="ARBA" id="ARBA00022840"/>
    </source>
</evidence>
<dbReference type="GO" id="GO:0016887">
    <property type="term" value="F:ATP hydrolysis activity"/>
    <property type="evidence" value="ECO:0007669"/>
    <property type="project" value="InterPro"/>
</dbReference>
<dbReference type="SMART" id="SM00382">
    <property type="entry name" value="AAA"/>
    <property type="match status" value="1"/>
</dbReference>
<dbReference type="PANTHER" id="PTHR42939">
    <property type="entry name" value="ABC TRANSPORTER ATP-BINDING PROTEIN ALBC-RELATED"/>
    <property type="match status" value="1"/>
</dbReference>
<evidence type="ECO:0000313" key="6">
    <source>
        <dbReference type="Proteomes" id="UP000245998"/>
    </source>
</evidence>
<protein>
    <submittedName>
        <fullName evidence="5">ABC transporter</fullName>
    </submittedName>
</protein>
<dbReference type="CDD" id="cd03230">
    <property type="entry name" value="ABC_DR_subfamily_A"/>
    <property type="match status" value="1"/>
</dbReference>
<dbReference type="PROSITE" id="PS50893">
    <property type="entry name" value="ABC_TRANSPORTER_2"/>
    <property type="match status" value="1"/>
</dbReference>
<dbReference type="InterPro" id="IPR003593">
    <property type="entry name" value="AAA+_ATPase"/>
</dbReference>
<dbReference type="RefSeq" id="WP_116555875.1">
    <property type="nucleotide sequence ID" value="NZ_QCZG01000044.1"/>
</dbReference>
<name>A0A2U1JS12_9BACI</name>
<proteinExistence type="predicted"/>
<evidence type="ECO:0000256" key="2">
    <source>
        <dbReference type="ARBA" id="ARBA00022741"/>
    </source>
</evidence>
<evidence type="ECO:0000259" key="4">
    <source>
        <dbReference type="PROSITE" id="PS50893"/>
    </source>
</evidence>
<dbReference type="InterPro" id="IPR003439">
    <property type="entry name" value="ABC_transporter-like_ATP-bd"/>
</dbReference>
<keyword evidence="2" id="KW-0547">Nucleotide-binding</keyword>
<dbReference type="InterPro" id="IPR051782">
    <property type="entry name" value="ABC_Transporter_VariousFunc"/>
</dbReference>
<dbReference type="Pfam" id="PF00005">
    <property type="entry name" value="ABC_tran"/>
    <property type="match status" value="1"/>
</dbReference>
<dbReference type="OrthoDB" id="9804819at2"/>
<dbReference type="Gene3D" id="3.40.50.300">
    <property type="entry name" value="P-loop containing nucleotide triphosphate hydrolases"/>
    <property type="match status" value="1"/>
</dbReference>
<evidence type="ECO:0000313" key="5">
    <source>
        <dbReference type="EMBL" id="PWA07912.1"/>
    </source>
</evidence>
<dbReference type="EMBL" id="QCZG01000044">
    <property type="protein sequence ID" value="PWA07912.1"/>
    <property type="molecule type" value="Genomic_DNA"/>
</dbReference>
<gene>
    <name evidence="5" type="ORF">DCC39_15830</name>
</gene>
<keyword evidence="6" id="KW-1185">Reference proteome</keyword>
<evidence type="ECO:0000256" key="1">
    <source>
        <dbReference type="ARBA" id="ARBA00022448"/>
    </source>
</evidence>
<dbReference type="PANTHER" id="PTHR42939:SF1">
    <property type="entry name" value="ABC TRANSPORTER ATP-BINDING PROTEIN ALBC-RELATED"/>
    <property type="match status" value="1"/>
</dbReference>